<comment type="function">
    <text evidence="12">Catalyzes the hydrolytic deamination of guanine, producing xanthine and ammonia.</text>
</comment>
<dbReference type="Gene3D" id="3.20.20.140">
    <property type="entry name" value="Metal-dependent hydrolases"/>
    <property type="match status" value="1"/>
</dbReference>
<evidence type="ECO:0000256" key="3">
    <source>
        <dbReference type="ARBA" id="ARBA00006745"/>
    </source>
</evidence>
<proteinExistence type="inferred from homology"/>
<evidence type="ECO:0000313" key="18">
    <source>
        <dbReference type="EMBL" id="KMW68447.1"/>
    </source>
</evidence>
<keyword evidence="15" id="KW-0472">Membrane</keyword>
<feature type="transmembrane region" description="Helical" evidence="15">
    <location>
        <begin position="1072"/>
        <end position="1093"/>
    </location>
</feature>
<dbReference type="GO" id="GO:0071949">
    <property type="term" value="F:FAD binding"/>
    <property type="evidence" value="ECO:0007669"/>
    <property type="project" value="InterPro"/>
</dbReference>
<protein>
    <recommendedName>
        <fullName evidence="13">Probable guanine deaminase</fullName>
        <ecNumber evidence="4">3.5.4.3</ecNumber>
    </recommendedName>
    <alternativeName>
        <fullName evidence="14">Guanine aminohydrolase</fullName>
    </alternativeName>
</protein>
<dbReference type="InterPro" id="IPR006680">
    <property type="entry name" value="Amidohydro-rel"/>
</dbReference>
<dbReference type="PANTHER" id="PTHR11271">
    <property type="entry name" value="GUANINE DEAMINASE"/>
    <property type="match status" value="1"/>
</dbReference>
<feature type="transmembrane region" description="Helical" evidence="15">
    <location>
        <begin position="1153"/>
        <end position="1171"/>
    </location>
</feature>
<evidence type="ECO:0000256" key="8">
    <source>
        <dbReference type="ARBA" id="ARBA00022827"/>
    </source>
</evidence>
<dbReference type="Pfam" id="PF01494">
    <property type="entry name" value="FAD_binding_3"/>
    <property type="match status" value="2"/>
</dbReference>
<evidence type="ECO:0000256" key="9">
    <source>
        <dbReference type="ARBA" id="ARBA00022833"/>
    </source>
</evidence>
<evidence type="ECO:0000256" key="4">
    <source>
        <dbReference type="ARBA" id="ARBA00012781"/>
    </source>
</evidence>
<dbReference type="GO" id="GO:0046098">
    <property type="term" value="P:guanine metabolic process"/>
    <property type="evidence" value="ECO:0007669"/>
    <property type="project" value="TreeGrafter"/>
</dbReference>
<dbReference type="Gene3D" id="2.30.40.10">
    <property type="entry name" value="Urease, subunit C, domain 1"/>
    <property type="match status" value="1"/>
</dbReference>
<dbReference type="InterPro" id="IPR036188">
    <property type="entry name" value="FAD/NAD-bd_sf"/>
</dbReference>
<feature type="transmembrane region" description="Helical" evidence="15">
    <location>
        <begin position="1192"/>
        <end position="1212"/>
    </location>
</feature>
<dbReference type="GO" id="GO:0008892">
    <property type="term" value="F:guanine deaminase activity"/>
    <property type="evidence" value="ECO:0007669"/>
    <property type="project" value="UniProtKB-EC"/>
</dbReference>
<feature type="transmembrane region" description="Helical" evidence="15">
    <location>
        <begin position="1218"/>
        <end position="1235"/>
    </location>
</feature>
<dbReference type="PRINTS" id="PR00420">
    <property type="entry name" value="RNGMNOXGNASE"/>
</dbReference>
<name>A0A0J9EQW9_AJEDA</name>
<feature type="transmembrane region" description="Helical" evidence="15">
    <location>
        <begin position="963"/>
        <end position="982"/>
    </location>
</feature>
<comment type="pathway">
    <text evidence="2">Purine metabolism; guanine degradation; xanthine from guanine: step 1/1.</text>
</comment>
<evidence type="ECO:0000256" key="6">
    <source>
        <dbReference type="ARBA" id="ARBA00022723"/>
    </source>
</evidence>
<evidence type="ECO:0000256" key="5">
    <source>
        <dbReference type="ARBA" id="ARBA00022630"/>
    </source>
</evidence>
<evidence type="ECO:0000259" key="16">
    <source>
        <dbReference type="Pfam" id="PF01494"/>
    </source>
</evidence>
<comment type="similarity">
    <text evidence="3">Belongs to the metallo-dependent hydrolases superfamily. ATZ/TRZ family.</text>
</comment>
<dbReference type="SUPFAM" id="SSF51905">
    <property type="entry name" value="FAD/NAD(P)-binding domain"/>
    <property type="match status" value="1"/>
</dbReference>
<evidence type="ECO:0000256" key="7">
    <source>
        <dbReference type="ARBA" id="ARBA00022801"/>
    </source>
</evidence>
<dbReference type="Gene3D" id="3.50.50.60">
    <property type="entry name" value="FAD/NAD(P)-binding domain"/>
    <property type="match status" value="1"/>
</dbReference>
<dbReference type="GO" id="GO:0008270">
    <property type="term" value="F:zinc ion binding"/>
    <property type="evidence" value="ECO:0007669"/>
    <property type="project" value="TreeGrafter"/>
</dbReference>
<feature type="transmembrane region" description="Helical" evidence="15">
    <location>
        <begin position="1033"/>
        <end position="1052"/>
    </location>
</feature>
<dbReference type="PANTHER" id="PTHR11271:SF6">
    <property type="entry name" value="GUANINE DEAMINASE"/>
    <property type="match status" value="1"/>
</dbReference>
<keyword evidence="5" id="KW-0285">Flavoprotein</keyword>
<evidence type="ECO:0000256" key="11">
    <source>
        <dbReference type="ARBA" id="ARBA00051148"/>
    </source>
</evidence>
<comment type="cofactor">
    <cofactor evidence="1">
        <name>Zn(2+)</name>
        <dbReference type="ChEBI" id="CHEBI:29105"/>
    </cofactor>
</comment>
<feature type="domain" description="FAD-binding" evidence="16">
    <location>
        <begin position="524"/>
        <end position="687"/>
    </location>
</feature>
<dbReference type="Proteomes" id="UP000007802">
    <property type="component" value="Unassembled WGS sequence"/>
</dbReference>
<dbReference type="EMBL" id="GG749476">
    <property type="protein sequence ID" value="KMW68447.1"/>
    <property type="molecule type" value="Genomic_DNA"/>
</dbReference>
<feature type="transmembrane region" description="Helical" evidence="15">
    <location>
        <begin position="1114"/>
        <end position="1133"/>
    </location>
</feature>
<keyword evidence="15" id="KW-1133">Transmembrane helix</keyword>
<evidence type="ECO:0000259" key="17">
    <source>
        <dbReference type="Pfam" id="PF01979"/>
    </source>
</evidence>
<dbReference type="InterPro" id="IPR032466">
    <property type="entry name" value="Metal_Hydrolase"/>
</dbReference>
<keyword evidence="15" id="KW-0812">Transmembrane</keyword>
<dbReference type="GO" id="GO:0016491">
    <property type="term" value="F:oxidoreductase activity"/>
    <property type="evidence" value="ECO:0007669"/>
    <property type="project" value="UniProtKB-KW"/>
</dbReference>
<evidence type="ECO:0000256" key="1">
    <source>
        <dbReference type="ARBA" id="ARBA00001947"/>
    </source>
</evidence>
<keyword evidence="6" id="KW-0479">Metal-binding</keyword>
<evidence type="ECO:0000256" key="2">
    <source>
        <dbReference type="ARBA" id="ARBA00004984"/>
    </source>
</evidence>
<organism evidence="18">
    <name type="scientific">Ajellomyces dermatitidis (strain ATCC 18188 / CBS 674.68)</name>
    <name type="common">Blastomyces dermatitidis</name>
    <dbReference type="NCBI Taxonomy" id="653446"/>
    <lineage>
        <taxon>Eukaryota</taxon>
        <taxon>Fungi</taxon>
        <taxon>Dikarya</taxon>
        <taxon>Ascomycota</taxon>
        <taxon>Pezizomycotina</taxon>
        <taxon>Eurotiomycetes</taxon>
        <taxon>Eurotiomycetidae</taxon>
        <taxon>Onygenales</taxon>
        <taxon>Ajellomycetaceae</taxon>
        <taxon>Blastomyces</taxon>
    </lineage>
</organism>
<dbReference type="OrthoDB" id="10029326at2759"/>
<evidence type="ECO:0000256" key="10">
    <source>
        <dbReference type="ARBA" id="ARBA00023002"/>
    </source>
</evidence>
<keyword evidence="9" id="KW-0862">Zinc</keyword>
<gene>
    <name evidence="18" type="ORF">BDDG_12831</name>
</gene>
<dbReference type="InterPro" id="IPR051607">
    <property type="entry name" value="Metallo-dep_hydrolases"/>
</dbReference>
<feature type="domain" description="FAD-binding" evidence="16">
    <location>
        <begin position="811"/>
        <end position="865"/>
    </location>
</feature>
<evidence type="ECO:0000256" key="14">
    <source>
        <dbReference type="ARBA" id="ARBA00083147"/>
    </source>
</evidence>
<evidence type="ECO:0000256" key="15">
    <source>
        <dbReference type="SAM" id="Phobius"/>
    </source>
</evidence>
<feature type="transmembrane region" description="Helical" evidence="15">
    <location>
        <begin position="1279"/>
        <end position="1305"/>
    </location>
</feature>
<dbReference type="EC" id="3.5.4.3" evidence="4"/>
<feature type="transmembrane region" description="Helical" evidence="15">
    <location>
        <begin position="1247"/>
        <end position="1267"/>
    </location>
</feature>
<dbReference type="SUPFAM" id="SSF51556">
    <property type="entry name" value="Metallo-dependent hydrolases"/>
    <property type="match status" value="1"/>
</dbReference>
<accession>A0A0J9EQW9</accession>
<comment type="catalytic activity">
    <reaction evidence="11">
        <text>guanine + H2O + H(+) = xanthine + NH4(+)</text>
        <dbReference type="Rhea" id="RHEA:14665"/>
        <dbReference type="ChEBI" id="CHEBI:15377"/>
        <dbReference type="ChEBI" id="CHEBI:15378"/>
        <dbReference type="ChEBI" id="CHEBI:16235"/>
        <dbReference type="ChEBI" id="CHEBI:17712"/>
        <dbReference type="ChEBI" id="CHEBI:28938"/>
        <dbReference type="EC" id="3.5.4.3"/>
    </reaction>
</comment>
<dbReference type="Pfam" id="PF01979">
    <property type="entry name" value="Amidohydro_1"/>
    <property type="match status" value="1"/>
</dbReference>
<dbReference type="InterPro" id="IPR002938">
    <property type="entry name" value="FAD-bd"/>
</dbReference>
<keyword evidence="8" id="KW-0274">FAD</keyword>
<feature type="domain" description="Amidohydrolase-related" evidence="17">
    <location>
        <begin position="103"/>
        <end position="506"/>
    </location>
</feature>
<keyword evidence="7" id="KW-0378">Hydrolase</keyword>
<evidence type="ECO:0000256" key="12">
    <source>
        <dbReference type="ARBA" id="ARBA00056079"/>
    </source>
</evidence>
<evidence type="ECO:0000256" key="13">
    <source>
        <dbReference type="ARBA" id="ARBA00069860"/>
    </source>
</evidence>
<reference evidence="18" key="1">
    <citation type="submission" date="2010-03" db="EMBL/GenBank/DDBJ databases">
        <title>Annotation of Blastomyces dermatitidis strain ATCC 18188.</title>
        <authorList>
            <consortium name="The Broad Institute Genome Sequencing Platform"/>
            <consortium name="Broad Institute Genome Sequencing Center for Infectious Disease."/>
            <person name="Cuomo C."/>
            <person name="Klein B."/>
            <person name="Sullivan T."/>
            <person name="Heitman J."/>
            <person name="Young S."/>
            <person name="Zeng Q."/>
            <person name="Gargeya S."/>
            <person name="Alvarado L."/>
            <person name="Berlin A.M."/>
            <person name="Chapman S.B."/>
            <person name="Chen Z."/>
            <person name="Freedman E."/>
            <person name="Gellesch M."/>
            <person name="Goldberg J."/>
            <person name="Griggs A."/>
            <person name="Gujja S."/>
            <person name="Heilman E."/>
            <person name="Heiman D."/>
            <person name="Howarth C."/>
            <person name="Mehta T."/>
            <person name="Neiman D."/>
            <person name="Pearson M."/>
            <person name="Roberts A."/>
            <person name="Saif S."/>
            <person name="Shea T."/>
            <person name="Shenoy N."/>
            <person name="Sisk P."/>
            <person name="Stolte C."/>
            <person name="Sykes S."/>
            <person name="White J."/>
            <person name="Yandava C."/>
            <person name="Haas B."/>
            <person name="Nusbaum C."/>
            <person name="Birren B."/>
        </authorList>
    </citation>
    <scope>NUCLEOTIDE SEQUENCE</scope>
    <source>
        <strain evidence="18">ATCC 18188</strain>
    </source>
</reference>
<dbReference type="GO" id="GO:0005829">
    <property type="term" value="C:cytosol"/>
    <property type="evidence" value="ECO:0007669"/>
    <property type="project" value="TreeGrafter"/>
</dbReference>
<keyword evidence="10" id="KW-0560">Oxidoreductase</keyword>
<dbReference type="InterPro" id="IPR011059">
    <property type="entry name" value="Metal-dep_hydrolase_composite"/>
</dbReference>
<dbReference type="FunFam" id="3.20.20.140:FF:000022">
    <property type="entry name" value="Guanine deaminase"/>
    <property type="match status" value="1"/>
</dbReference>
<sequence length="1324" mass="145443">MADYTYAVYYGTFIHLPLLPEQSATPTSPPKHKLSINHGALWVSQPDGKIAGTDWEVKDEAGLGELIKRMGWRVEGEREGDGAGAGELVRIVKSRKQRNGFFFPGFIDSHIHAPQYPNSGIFGSSTLLDWLETYTFPLESSFGNKDNPSEAPQSAHTAYNRVVSKTLSHGTTCAAYFATIHVPATNLLATICHTKGQRALVGRVCMDNHDLCPDYYRDNSTASSLAATKATIAHIHTLDPSSTLIRPIITPRFAPSCTPAALSQLGALAASTSPPTPIQTHISENLNEISLVAELFPTAKSYADVYDSAGLLTPHTILAHAVHLSADERALVAARRSAVAHCPASNSAIGSGLCPVRELLDDGITVGLGTDVSGGWSPSILEAVRQACLVSRLVRFGNTSAAAAGGTGNGREKISVEEGLYLATRGGARVVGLQDVIGGFEVGMYWDAQMVEIGEQVDACGDCSRGGNTSNVDIFGWESWEEKIAKWVWNGDDRNVKAVWVAGRLVHGDRNNIESAMESKKPFRVLIVGGGISGLSLANMLQEKSIEFLLLEAYPDIAPQVGASIGFQPHGLRILDQLGMYQDFCRQVTVVNQFDMRGDKGELLASFPDIENGFVQRHGYPLIFLERQLALKIFYSHLDKSKVLTGKAVCNVALLHDGVTVTTKDGSVYSGDIVVGCDGIHSEVRREMVRLANEASPGYFPSREYDDMPCDYGCVFGISKLPTPIPAGCFTSAPRHNNSYGILGGLHGHVYWFHFFKLQKPAYGAGIPRFTKEDELRHIEKHKSDILAPGLSFEDLIRGHIVYNMTALPEYTFQQWHYNRLITIGDAAHKFHPIAGHGGNSALESGVALTNALARALKGSTSNALSNSQISDIFQGVQNLRHKTVKRLIAVSHTHQRVQCLESPFARFFTLHLLPRLHVDRVLDNNSQFCPQAQMLENVALPHQPRLVPFDSDILNPPYRRGWYGWALASFFLALSAIRFGMVDVWDTTERASGSVENANMVPSLGIEFLYKALSSSLPRHETVNRMLAPGQCILHLYFVISLFPMVAIYTIESVRKRNSLNLLTFTSFWAILYQVFGIAIIGPLYYIAYILTSSNTNYWWPVSRQVPTSYAKALLPALLLGYLLPTLLFSYHGYSGRRLAEVMSLIWKPAPIYVNIILSLLSTVYAKGYPDSPRTPPADKPMPDLPFLNRVYLLVFNVAALTHFFTLSAALAPSYPGISIVDIFIPLAIGSLEFPSVPETRTRTLWLVDFGVFWIATTVWCVLAVWDMNRVGRARVNIGVAVGAIMMGTVAVGPGATAATVWYWREEKMAKVLFKKVRGDKLK</sequence>